<dbReference type="AlphaFoldDB" id="A0A9N6WZ52"/>
<keyword evidence="5" id="KW-0472">Membrane</keyword>
<evidence type="ECO:0000256" key="2">
    <source>
        <dbReference type="ARBA" id="ARBA00009066"/>
    </source>
</evidence>
<proteinExistence type="inferred from homology"/>
<dbReference type="GO" id="GO:0045048">
    <property type="term" value="P:protein insertion into ER membrane"/>
    <property type="evidence" value="ECO:0007669"/>
    <property type="project" value="InterPro"/>
</dbReference>
<organism evidence="6">
    <name type="scientific">Lynceus sp. MCZ IZ 141354</name>
    <dbReference type="NCBI Taxonomy" id="1930659"/>
    <lineage>
        <taxon>Eukaryota</taxon>
        <taxon>Metazoa</taxon>
        <taxon>Ecdysozoa</taxon>
        <taxon>Arthropoda</taxon>
        <taxon>Crustacea</taxon>
        <taxon>Branchiopoda</taxon>
        <taxon>Diplostraca</taxon>
        <taxon>Laevicaudata</taxon>
        <taxon>Lynceidae</taxon>
        <taxon>Lynceus</taxon>
    </lineage>
</organism>
<evidence type="ECO:0000256" key="4">
    <source>
        <dbReference type="ARBA" id="ARBA00022989"/>
    </source>
</evidence>
<keyword evidence="4" id="KW-1133">Transmembrane helix</keyword>
<gene>
    <name evidence="6" type="primary">EOG090X0K7I</name>
</gene>
<sequence length="117" mass="13332">MIRRPPRSTRSEFYSPTIKRAEKIHRYKTSLSTGSSIEDLTPDYMNVLGMVFSMCGLMMRLKWCAWVALYCSCISLASSKIHDDTKQILSSFMLSISAVVMSYLQNPQPMIPPWASL</sequence>
<comment type="similarity">
    <text evidence="2">Belongs to the Asterix family.</text>
</comment>
<dbReference type="GO" id="GO:0044183">
    <property type="term" value="F:protein folding chaperone"/>
    <property type="evidence" value="ECO:0007669"/>
    <property type="project" value="InterPro"/>
</dbReference>
<dbReference type="EMBL" id="OC989307">
    <property type="protein sequence ID" value="CAG4645962.1"/>
    <property type="molecule type" value="Genomic_DNA"/>
</dbReference>
<protein>
    <submittedName>
        <fullName evidence="6">EOG090X0K7I</fullName>
    </submittedName>
</protein>
<evidence type="ECO:0000256" key="1">
    <source>
        <dbReference type="ARBA" id="ARBA00004370"/>
    </source>
</evidence>
<evidence type="ECO:0000256" key="5">
    <source>
        <dbReference type="ARBA" id="ARBA00023136"/>
    </source>
</evidence>
<evidence type="ECO:0000313" key="6">
    <source>
        <dbReference type="EMBL" id="CAG4645962.1"/>
    </source>
</evidence>
<comment type="subcellular location">
    <subcellularLocation>
        <location evidence="1">Membrane</location>
    </subcellularLocation>
</comment>
<dbReference type="InterPro" id="IPR005351">
    <property type="entry name" value="ASTER"/>
</dbReference>
<reference evidence="6" key="1">
    <citation type="submission" date="2021-04" db="EMBL/GenBank/DDBJ databases">
        <authorList>
            <person name="Cornetti L."/>
        </authorList>
    </citation>
    <scope>NUCLEOTIDE SEQUENCE</scope>
</reference>
<name>A0A9N6WZ52_9CRUS</name>
<dbReference type="Pfam" id="PF03669">
    <property type="entry name" value="ASTER"/>
    <property type="match status" value="1"/>
</dbReference>
<evidence type="ECO:0000256" key="3">
    <source>
        <dbReference type="ARBA" id="ARBA00022692"/>
    </source>
</evidence>
<dbReference type="PANTHER" id="PTHR13193:SF0">
    <property type="entry name" value="PAT COMPLEX SUBUNIT ASTERIX"/>
    <property type="match status" value="1"/>
</dbReference>
<keyword evidence="3" id="KW-0812">Transmembrane</keyword>
<dbReference type="GO" id="GO:0005789">
    <property type="term" value="C:endoplasmic reticulum membrane"/>
    <property type="evidence" value="ECO:0007669"/>
    <property type="project" value="InterPro"/>
</dbReference>
<dbReference type="PANTHER" id="PTHR13193">
    <property type="entry name" value="CGI-140"/>
    <property type="match status" value="1"/>
</dbReference>
<accession>A0A9N6WZ52</accession>